<sequence length="359" mass="40603">MYYKMKNYPNFINLTTILLLLLYSKFVNGQVSTELLKNTFADMWEFKGIAVKEPGYTIWGTSPIVGDDGKVHLFVARWPGNSVEPGWRSQSEIAHYVGDSPEGPFTFSDIAIKGTGKDTWDKYGAHNPTVHKVGNKYVLLYIGNTNPNRPHHPSNQQIGMALADTPYGPWNRVGGDGMILSPPKNKKYWNYNAGNGVNNPAFLQHPNGGFFLYFKSEKARMGLAIAENLEGPYVQMPFPVTANDRNIEDGYAFMYNDKFALLTTDNHGMITSGGGILWTSNDGIHFDRYEKGFHRINQYVDFNMKDVTVHYGAKNRPYAKFERPQILLKNGKPWYLYVPSGQNIYGGAFTVSYVLKFKN</sequence>
<name>A0A285MXX4_9FLAO</name>
<accession>A0A285MXX4</accession>
<gene>
    <name evidence="1" type="ORF">SAMN06265377_3890</name>
</gene>
<dbReference type="SUPFAM" id="SSF75005">
    <property type="entry name" value="Arabinanase/levansucrase/invertase"/>
    <property type="match status" value="1"/>
</dbReference>
<dbReference type="Proteomes" id="UP000219048">
    <property type="component" value="Unassembled WGS sequence"/>
</dbReference>
<dbReference type="AlphaFoldDB" id="A0A285MXX4"/>
<dbReference type="EMBL" id="OBEH01000009">
    <property type="protein sequence ID" value="SNZ02032.1"/>
    <property type="molecule type" value="Genomic_DNA"/>
</dbReference>
<reference evidence="2" key="1">
    <citation type="submission" date="2017-09" db="EMBL/GenBank/DDBJ databases">
        <authorList>
            <person name="Varghese N."/>
            <person name="Submissions S."/>
        </authorList>
    </citation>
    <scope>NUCLEOTIDE SEQUENCE [LARGE SCALE GENOMIC DNA]</scope>
    <source>
        <strain evidence="2">DSM 25885</strain>
    </source>
</reference>
<organism evidence="1 2">
    <name type="scientific">Flagellimonas pacifica</name>
    <dbReference type="NCBI Taxonomy" id="1247520"/>
    <lineage>
        <taxon>Bacteria</taxon>
        <taxon>Pseudomonadati</taxon>
        <taxon>Bacteroidota</taxon>
        <taxon>Flavobacteriia</taxon>
        <taxon>Flavobacteriales</taxon>
        <taxon>Flavobacteriaceae</taxon>
        <taxon>Flagellimonas</taxon>
    </lineage>
</organism>
<dbReference type="CDD" id="cd08994">
    <property type="entry name" value="GH43_62_32_68_117_130-like"/>
    <property type="match status" value="1"/>
</dbReference>
<evidence type="ECO:0000313" key="1">
    <source>
        <dbReference type="EMBL" id="SNZ02032.1"/>
    </source>
</evidence>
<dbReference type="Gene3D" id="2.115.10.20">
    <property type="entry name" value="Glycosyl hydrolase domain, family 43"/>
    <property type="match status" value="1"/>
</dbReference>
<protein>
    <recommendedName>
        <fullName evidence="3">Glycosyl hydrolase family 43</fullName>
    </recommendedName>
</protein>
<dbReference type="InterPro" id="IPR023296">
    <property type="entry name" value="Glyco_hydro_beta-prop_sf"/>
</dbReference>
<evidence type="ECO:0008006" key="3">
    <source>
        <dbReference type="Google" id="ProtNLM"/>
    </source>
</evidence>
<keyword evidence="2" id="KW-1185">Reference proteome</keyword>
<evidence type="ECO:0000313" key="2">
    <source>
        <dbReference type="Proteomes" id="UP000219048"/>
    </source>
</evidence>
<proteinExistence type="predicted"/>